<evidence type="ECO:0000313" key="9">
    <source>
        <dbReference type="EMBL" id="RNG11801.1"/>
    </source>
</evidence>
<dbReference type="Gene3D" id="1.10.940.10">
    <property type="entry name" value="NusB-like"/>
    <property type="match status" value="1"/>
</dbReference>
<dbReference type="GO" id="GO:0006353">
    <property type="term" value="P:DNA-templated transcription termination"/>
    <property type="evidence" value="ECO:0007669"/>
    <property type="project" value="UniProtKB-UniRule"/>
</dbReference>
<evidence type="ECO:0000313" key="10">
    <source>
        <dbReference type="Proteomes" id="UP000275401"/>
    </source>
</evidence>
<organism evidence="9 10">
    <name type="scientific">Streptomyces botrytidirepellens</name>
    <dbReference type="NCBI Taxonomy" id="2486417"/>
    <lineage>
        <taxon>Bacteria</taxon>
        <taxon>Bacillati</taxon>
        <taxon>Actinomycetota</taxon>
        <taxon>Actinomycetes</taxon>
        <taxon>Kitasatosporales</taxon>
        <taxon>Streptomycetaceae</taxon>
        <taxon>Streptomyces</taxon>
    </lineage>
</organism>
<evidence type="ECO:0000256" key="6">
    <source>
        <dbReference type="HAMAP-Rule" id="MF_00073"/>
    </source>
</evidence>
<feature type="region of interest" description="Disordered" evidence="7">
    <location>
        <begin position="136"/>
        <end position="157"/>
    </location>
</feature>
<dbReference type="PANTHER" id="PTHR11078">
    <property type="entry name" value="N UTILIZATION SUBSTANCE PROTEIN B-RELATED"/>
    <property type="match status" value="1"/>
</dbReference>
<keyword evidence="10" id="KW-1185">Reference proteome</keyword>
<keyword evidence="2 6" id="KW-0889">Transcription antitermination</keyword>
<evidence type="ECO:0000256" key="7">
    <source>
        <dbReference type="SAM" id="MobiDB-lite"/>
    </source>
</evidence>
<dbReference type="AlphaFoldDB" id="A0A3M8V679"/>
<dbReference type="PANTHER" id="PTHR11078:SF3">
    <property type="entry name" value="ANTITERMINATION NUSB DOMAIN-CONTAINING PROTEIN"/>
    <property type="match status" value="1"/>
</dbReference>
<keyword evidence="3 6" id="KW-0694">RNA-binding</keyword>
<dbReference type="InterPro" id="IPR006027">
    <property type="entry name" value="NusB_RsmB_TIM44"/>
</dbReference>
<dbReference type="GO" id="GO:0031564">
    <property type="term" value="P:transcription antitermination"/>
    <property type="evidence" value="ECO:0007669"/>
    <property type="project" value="UniProtKB-KW"/>
</dbReference>
<evidence type="ECO:0000256" key="5">
    <source>
        <dbReference type="ARBA" id="ARBA00023163"/>
    </source>
</evidence>
<dbReference type="Pfam" id="PF01029">
    <property type="entry name" value="NusB"/>
    <property type="match status" value="1"/>
</dbReference>
<comment type="caution">
    <text evidence="9">The sequence shown here is derived from an EMBL/GenBank/DDBJ whole genome shotgun (WGS) entry which is preliminary data.</text>
</comment>
<feature type="domain" description="NusB/RsmB/TIM44" evidence="8">
    <location>
        <begin position="6"/>
        <end position="132"/>
    </location>
</feature>
<gene>
    <name evidence="6 9" type="primary">nusB</name>
    <name evidence="9" type="ORF">EEJ42_32735</name>
</gene>
<dbReference type="GO" id="GO:0005829">
    <property type="term" value="C:cytosol"/>
    <property type="evidence" value="ECO:0007669"/>
    <property type="project" value="TreeGrafter"/>
</dbReference>
<name>A0A3M8V679_9ACTN</name>
<dbReference type="NCBIfam" id="TIGR01951">
    <property type="entry name" value="nusB"/>
    <property type="match status" value="1"/>
</dbReference>
<dbReference type="RefSeq" id="WP_123105583.1">
    <property type="nucleotide sequence ID" value="NZ_RIBZ01000555.1"/>
</dbReference>
<protein>
    <recommendedName>
        <fullName evidence="6">Transcription antitermination protein NusB</fullName>
    </recommendedName>
    <alternativeName>
        <fullName evidence="6">Antitermination factor NusB</fullName>
    </alternativeName>
</protein>
<keyword evidence="5 6" id="KW-0804">Transcription</keyword>
<comment type="function">
    <text evidence="6">Involved in transcription antitermination. Required for transcription of ribosomal RNA (rRNA) genes. Binds specifically to the boxA antiterminator sequence of the ribosomal RNA (rrn) operons.</text>
</comment>
<evidence type="ECO:0000259" key="8">
    <source>
        <dbReference type="Pfam" id="PF01029"/>
    </source>
</evidence>
<comment type="similarity">
    <text evidence="1 6">Belongs to the NusB family.</text>
</comment>
<evidence type="ECO:0000256" key="3">
    <source>
        <dbReference type="ARBA" id="ARBA00022884"/>
    </source>
</evidence>
<dbReference type="GO" id="GO:0003723">
    <property type="term" value="F:RNA binding"/>
    <property type="evidence" value="ECO:0007669"/>
    <property type="project" value="UniProtKB-UniRule"/>
</dbReference>
<proteinExistence type="inferred from homology"/>
<evidence type="ECO:0000256" key="2">
    <source>
        <dbReference type="ARBA" id="ARBA00022814"/>
    </source>
</evidence>
<keyword evidence="4 6" id="KW-0805">Transcription regulation</keyword>
<dbReference type="EMBL" id="RIBZ01000555">
    <property type="protein sequence ID" value="RNG11801.1"/>
    <property type="molecule type" value="Genomic_DNA"/>
</dbReference>
<reference evidence="9 10" key="1">
    <citation type="submission" date="2018-11" db="EMBL/GenBank/DDBJ databases">
        <title>The Potential of Streptomyces as Biocontrol Agents against the Tomato grey mould, Botrytis cinerea (Gray mold) Frontiers in Microbiology.</title>
        <authorList>
            <person name="Li D."/>
        </authorList>
    </citation>
    <scope>NUCLEOTIDE SEQUENCE [LARGE SCALE GENOMIC DNA]</scope>
    <source>
        <strain evidence="9 10">NEAU-LD23</strain>
    </source>
</reference>
<accession>A0A3M8V679</accession>
<dbReference type="HAMAP" id="MF_00073">
    <property type="entry name" value="NusB"/>
    <property type="match status" value="1"/>
</dbReference>
<dbReference type="InterPro" id="IPR011605">
    <property type="entry name" value="NusB_fam"/>
</dbReference>
<sequence>MAARNKARKRAFQILFEADQRGSSVQTVLADWIRHARTDDRQPPVSEYTMQLVEGYAAHTARIDELLATYAVGWTLDRMPVVDRNILRLGAYELVWEDATPDAVVIDEAVQLAKEFSTDDSPSFVNGLLGRLKELKPGLRRGEESRDGETRDQETQT</sequence>
<evidence type="ECO:0000256" key="4">
    <source>
        <dbReference type="ARBA" id="ARBA00023015"/>
    </source>
</evidence>
<evidence type="ECO:0000256" key="1">
    <source>
        <dbReference type="ARBA" id="ARBA00005952"/>
    </source>
</evidence>
<dbReference type="Proteomes" id="UP000275401">
    <property type="component" value="Unassembled WGS sequence"/>
</dbReference>
<dbReference type="SUPFAM" id="SSF48013">
    <property type="entry name" value="NusB-like"/>
    <property type="match status" value="1"/>
</dbReference>
<dbReference type="InterPro" id="IPR035926">
    <property type="entry name" value="NusB-like_sf"/>
</dbReference>